<accession>A0A4Q7VN58</accession>
<feature type="transmembrane region" description="Helical" evidence="6">
    <location>
        <begin position="29"/>
        <end position="47"/>
    </location>
</feature>
<feature type="transmembrane region" description="Helical" evidence="6">
    <location>
        <begin position="303"/>
        <end position="332"/>
    </location>
</feature>
<evidence type="ECO:0000256" key="1">
    <source>
        <dbReference type="ARBA" id="ARBA00004141"/>
    </source>
</evidence>
<feature type="transmembrane region" description="Helical" evidence="6">
    <location>
        <begin position="237"/>
        <end position="265"/>
    </location>
</feature>
<dbReference type="GO" id="GO:0016020">
    <property type="term" value="C:membrane"/>
    <property type="evidence" value="ECO:0007669"/>
    <property type="project" value="UniProtKB-SubCell"/>
</dbReference>
<proteinExistence type="inferred from homology"/>
<dbReference type="RefSeq" id="WP_130431936.1">
    <property type="nucleotide sequence ID" value="NZ_SHKP01000006.1"/>
</dbReference>
<dbReference type="Pfam" id="PF01594">
    <property type="entry name" value="AI-2E_transport"/>
    <property type="match status" value="1"/>
</dbReference>
<comment type="subcellular location">
    <subcellularLocation>
        <location evidence="1">Membrane</location>
        <topology evidence="1">Multi-pass membrane protein</topology>
    </subcellularLocation>
</comment>
<evidence type="ECO:0000313" key="7">
    <source>
        <dbReference type="EMBL" id="RZT97780.1"/>
    </source>
</evidence>
<evidence type="ECO:0000313" key="8">
    <source>
        <dbReference type="Proteomes" id="UP000293671"/>
    </source>
</evidence>
<comment type="caution">
    <text evidence="7">The sequence shown here is derived from an EMBL/GenBank/DDBJ whole genome shotgun (WGS) entry which is preliminary data.</text>
</comment>
<dbReference type="AlphaFoldDB" id="A0A4Q7VN58"/>
<protein>
    <submittedName>
        <fullName evidence="7">Putative PurR-regulated permease PerM</fullName>
    </submittedName>
</protein>
<dbReference type="InterPro" id="IPR002549">
    <property type="entry name" value="AI-2E-like"/>
</dbReference>
<evidence type="ECO:0000256" key="3">
    <source>
        <dbReference type="ARBA" id="ARBA00022692"/>
    </source>
</evidence>
<keyword evidence="4 6" id="KW-1133">Transmembrane helix</keyword>
<feature type="transmembrane region" description="Helical" evidence="6">
    <location>
        <begin position="213"/>
        <end position="231"/>
    </location>
</feature>
<keyword evidence="5 6" id="KW-0472">Membrane</keyword>
<evidence type="ECO:0000256" key="4">
    <source>
        <dbReference type="ARBA" id="ARBA00022989"/>
    </source>
</evidence>
<feature type="transmembrane region" description="Helical" evidence="6">
    <location>
        <begin position="272"/>
        <end position="291"/>
    </location>
</feature>
<feature type="transmembrane region" description="Helical" evidence="6">
    <location>
        <begin position="7"/>
        <end position="23"/>
    </location>
</feature>
<reference evidence="7 8" key="1">
    <citation type="submission" date="2019-02" db="EMBL/GenBank/DDBJ databases">
        <title>Genomic Encyclopedia of Type Strains, Phase IV (KMG-IV): sequencing the most valuable type-strain genomes for metagenomic binning, comparative biology and taxonomic classification.</title>
        <authorList>
            <person name="Goeker M."/>
        </authorList>
    </citation>
    <scope>NUCLEOTIDE SEQUENCE [LARGE SCALE GENOMIC DNA]</scope>
    <source>
        <strain evidence="7 8">DSM 19570</strain>
    </source>
</reference>
<gene>
    <name evidence="7" type="ORF">EV670_2174</name>
</gene>
<dbReference type="Proteomes" id="UP000293671">
    <property type="component" value="Unassembled WGS sequence"/>
</dbReference>
<name>A0A4Q7VN58_9BURK</name>
<sequence>MNLRPTSGRLLAAAIAVLSFWIVHGFIEALLAAGVIAIASWPLYAAFRTRLPRGVGKGAGAAIFTGAITVFVLAPLVFAGWALMSEAHALLLGLATADGRGLVAPEWLANAPVVGSSLAARWQSLLARPGALLQMTHQAEPSAILGWAHSLGQATARHALIVAFAILLLAFLYQEGSSLAQALTRWLRETVGDRAEHYLVVATRAVRASVNSMIVVALFNGLVTALAFAIIGVPRPLVWAAIIGALSAVPFLGYGAVVAVALQLVLQGTHTAALWSLLLGSAVLLCGDKLVRPIVARGGMQLPFVWVLMGCIGGFSVLGLAGLVIGPVALTLAQEILAQQLRESC</sequence>
<evidence type="ECO:0000256" key="5">
    <source>
        <dbReference type="ARBA" id="ARBA00023136"/>
    </source>
</evidence>
<feature type="transmembrane region" description="Helical" evidence="6">
    <location>
        <begin position="59"/>
        <end position="84"/>
    </location>
</feature>
<dbReference type="OrthoDB" id="5298283at2"/>
<comment type="similarity">
    <text evidence="2">Belongs to the autoinducer-2 exporter (AI-2E) (TC 2.A.86) family.</text>
</comment>
<feature type="transmembrane region" description="Helical" evidence="6">
    <location>
        <begin position="155"/>
        <end position="173"/>
    </location>
</feature>
<organism evidence="7 8">
    <name type="scientific">Rivibacter subsaxonicus</name>
    <dbReference type="NCBI Taxonomy" id="457575"/>
    <lineage>
        <taxon>Bacteria</taxon>
        <taxon>Pseudomonadati</taxon>
        <taxon>Pseudomonadota</taxon>
        <taxon>Betaproteobacteria</taxon>
        <taxon>Burkholderiales</taxon>
        <taxon>Rivibacter</taxon>
    </lineage>
</organism>
<keyword evidence="3 6" id="KW-0812">Transmembrane</keyword>
<evidence type="ECO:0000256" key="6">
    <source>
        <dbReference type="SAM" id="Phobius"/>
    </source>
</evidence>
<evidence type="ECO:0000256" key="2">
    <source>
        <dbReference type="ARBA" id="ARBA00009773"/>
    </source>
</evidence>
<dbReference type="PANTHER" id="PTHR21716:SF4">
    <property type="entry name" value="TRANSMEMBRANE PROTEIN 245"/>
    <property type="match status" value="1"/>
</dbReference>
<dbReference type="EMBL" id="SHKP01000006">
    <property type="protein sequence ID" value="RZT97780.1"/>
    <property type="molecule type" value="Genomic_DNA"/>
</dbReference>
<keyword evidence="8" id="KW-1185">Reference proteome</keyword>
<dbReference type="PANTHER" id="PTHR21716">
    <property type="entry name" value="TRANSMEMBRANE PROTEIN"/>
    <property type="match status" value="1"/>
</dbReference>